<dbReference type="AlphaFoldDB" id="A0A5M9MGZ8"/>
<dbReference type="GeneID" id="54330381"/>
<feature type="compositionally biased region" description="Low complexity" evidence="10">
    <location>
        <begin position="622"/>
        <end position="633"/>
    </location>
</feature>
<dbReference type="InterPro" id="IPR039189">
    <property type="entry name" value="Fcp1"/>
</dbReference>
<dbReference type="EMBL" id="QUQM01000007">
    <property type="protein sequence ID" value="KAA8646252.1"/>
    <property type="molecule type" value="Genomic_DNA"/>
</dbReference>
<dbReference type="CDD" id="cd07521">
    <property type="entry name" value="HAD_FCP1-like"/>
    <property type="match status" value="1"/>
</dbReference>
<sequence length="919" mass="103922">MLLRLPSSLHYPITVTSLLKQPGDAVERDEALFWYVYQTTVTEGDGLGNKTQVQRKFPTKFESTVDGELVQWKVSKGDVLNGPVDIVEIDEPCSHEIQFGGLCAECGKDMTESTYNTEITDSMRAPIQMVHDNTALTVSEKEATRVEEDAKRRLLSNRKLSLVVDLDQTIIHATVDPTVGEWMEDKDNPNHQAVSDVRAFQLVDDGPGMHGCWYYIKLRPGLESFLQNVSELYELHIYTMGTRAYAQKIASIIDPDRKLFEDRILSRDESGSLTAKNLHRLFPVDTKMVVIIDDRGDIWRWSPNLIKVSPYDFFVGIGDINSSFLPKKQGFDGANKDTQTTASSTSKTPPLQHPVNGTAKGGVGPEVSTLEQLVTMGGGDNPRLLQEQNDAQEEIIMHQVEDRPLLQKQKELDAEDDAAESSDSSTSMDESQDPSKHRHHLLEDHDRELFQLEERLEQVHKLFFEEYDKKRVRALGGRVAALRGERTPSKEKDVDLKLVPDVKDIMPQIKRRILGGVVLVFSGVLPLGTDTQNADISLWTKSFGGAISQKISMRTTHLVAGRNRTAKVREATRYPNIKIVTTQWLLDCLTQWKRVNEEPYLLPVHPDDRGEPIEPGSKEAESSWPSSSDEGTGTFSTDDDGLSESTEDILKSSGLNEMSPIGYDAEQQAAIHEELKEFLGSDDESESDSDYSFLADEDIASSKKRKRDDESEDKNYEPSLEEDENFQGSRLSQRIKRSYERSTGLREVASANIAESAHESTDRDDEESRDLASRDQTAKFPENPAEDDDELEREMMAAFEDGGYDEGTLRQPRHRLQIIPPKVIIIHIDLTIIVDVSDNPVHLQGSLDETCQPEYEEDETADDDDSREKEALRSENEDENDEEDAQSAGDDHVWEEPNDMRLDWEQHEWLQIQEKWQGR</sequence>
<feature type="compositionally biased region" description="Polar residues" evidence="10">
    <location>
        <begin position="336"/>
        <end position="349"/>
    </location>
</feature>
<dbReference type="FunFam" id="3.40.50.1000:FF:000142">
    <property type="entry name" value="Similar to FCP1-like phosphatase"/>
    <property type="match status" value="1"/>
</dbReference>
<feature type="domain" description="BRCT" evidence="11">
    <location>
        <begin position="509"/>
        <end position="602"/>
    </location>
</feature>
<evidence type="ECO:0000259" key="12">
    <source>
        <dbReference type="PROSITE" id="PS50969"/>
    </source>
</evidence>
<feature type="region of interest" description="Disordered" evidence="10">
    <location>
        <begin position="328"/>
        <end position="365"/>
    </location>
</feature>
<keyword evidence="4" id="KW-0904">Protein phosphatase</keyword>
<dbReference type="Gene3D" id="3.40.50.10190">
    <property type="entry name" value="BRCT domain"/>
    <property type="match status" value="1"/>
</dbReference>
<feature type="region of interest" description="Disordered" evidence="10">
    <location>
        <begin position="673"/>
        <end position="795"/>
    </location>
</feature>
<dbReference type="SMART" id="SM00577">
    <property type="entry name" value="CPDc"/>
    <property type="match status" value="1"/>
</dbReference>
<dbReference type="Proteomes" id="UP000324241">
    <property type="component" value="Unassembled WGS sequence"/>
</dbReference>
<dbReference type="PANTHER" id="PTHR23081:SF36">
    <property type="entry name" value="RNA POLYMERASE II SUBUNIT A C-TERMINAL DOMAIN PHOSPHATASE"/>
    <property type="match status" value="1"/>
</dbReference>
<dbReference type="PANTHER" id="PTHR23081">
    <property type="entry name" value="RNA POLYMERASE II CTD PHOSPHATASE"/>
    <property type="match status" value="1"/>
</dbReference>
<evidence type="ECO:0000256" key="8">
    <source>
        <dbReference type="ARBA" id="ARBA00048336"/>
    </source>
</evidence>
<feature type="region of interest" description="Disordered" evidence="10">
    <location>
        <begin position="601"/>
        <end position="647"/>
    </location>
</feature>
<evidence type="ECO:0000256" key="5">
    <source>
        <dbReference type="ARBA" id="ARBA00023242"/>
    </source>
</evidence>
<dbReference type="GO" id="GO:0005634">
    <property type="term" value="C:nucleus"/>
    <property type="evidence" value="ECO:0007669"/>
    <property type="project" value="UniProtKB-SubCell"/>
</dbReference>
<dbReference type="GO" id="GO:0008420">
    <property type="term" value="F:RNA polymerase II CTD heptapeptide repeat phosphatase activity"/>
    <property type="evidence" value="ECO:0007669"/>
    <property type="project" value="UniProtKB-UniRule"/>
</dbReference>
<evidence type="ECO:0000256" key="4">
    <source>
        <dbReference type="ARBA" id="ARBA00022912"/>
    </source>
</evidence>
<keyword evidence="5 9" id="KW-0539">Nucleus</keyword>
<dbReference type="PROSITE" id="PS50969">
    <property type="entry name" value="FCP1"/>
    <property type="match status" value="1"/>
</dbReference>
<feature type="region of interest" description="Disordered" evidence="10">
    <location>
        <begin position="412"/>
        <end position="438"/>
    </location>
</feature>
<comment type="catalytic activity">
    <reaction evidence="8 9">
        <text>O-phospho-L-threonyl-[protein] + H2O = L-threonyl-[protein] + phosphate</text>
        <dbReference type="Rhea" id="RHEA:47004"/>
        <dbReference type="Rhea" id="RHEA-COMP:11060"/>
        <dbReference type="Rhea" id="RHEA-COMP:11605"/>
        <dbReference type="ChEBI" id="CHEBI:15377"/>
        <dbReference type="ChEBI" id="CHEBI:30013"/>
        <dbReference type="ChEBI" id="CHEBI:43474"/>
        <dbReference type="ChEBI" id="CHEBI:61977"/>
        <dbReference type="EC" id="3.1.3.16"/>
    </reaction>
</comment>
<comment type="function">
    <text evidence="9">This promotes the activity of RNA polymerase II.</text>
</comment>
<dbReference type="FunFam" id="3.40.50.10190:FF:000049">
    <property type="entry name" value="RNA Polymerase II CTD phosphatase Fcp1"/>
    <property type="match status" value="1"/>
</dbReference>
<dbReference type="Gene3D" id="3.40.50.1000">
    <property type="entry name" value="HAD superfamily/HAD-like"/>
    <property type="match status" value="1"/>
</dbReference>
<evidence type="ECO:0000256" key="2">
    <source>
        <dbReference type="ARBA" id="ARBA00013081"/>
    </source>
</evidence>
<dbReference type="SMART" id="SM00292">
    <property type="entry name" value="BRCT"/>
    <property type="match status" value="1"/>
</dbReference>
<feature type="compositionally biased region" description="Basic and acidic residues" evidence="10">
    <location>
        <begin position="889"/>
        <end position="900"/>
    </location>
</feature>
<dbReference type="InterPro" id="IPR001357">
    <property type="entry name" value="BRCT_dom"/>
</dbReference>
<evidence type="ECO:0000256" key="10">
    <source>
        <dbReference type="SAM" id="MobiDB-lite"/>
    </source>
</evidence>
<feature type="compositionally biased region" description="Basic and acidic residues" evidence="10">
    <location>
        <begin position="605"/>
        <end position="621"/>
    </location>
</feature>
<feature type="compositionally biased region" description="Acidic residues" evidence="10">
    <location>
        <begin position="680"/>
        <end position="699"/>
    </location>
</feature>
<organism evidence="13 14">
    <name type="scientific">Aspergillus tanneri</name>
    <dbReference type="NCBI Taxonomy" id="1220188"/>
    <lineage>
        <taxon>Eukaryota</taxon>
        <taxon>Fungi</taxon>
        <taxon>Dikarya</taxon>
        <taxon>Ascomycota</taxon>
        <taxon>Pezizomycotina</taxon>
        <taxon>Eurotiomycetes</taxon>
        <taxon>Eurotiomycetidae</taxon>
        <taxon>Eurotiales</taxon>
        <taxon>Aspergillaceae</taxon>
        <taxon>Aspergillus</taxon>
        <taxon>Aspergillus subgen. Circumdati</taxon>
    </lineage>
</organism>
<evidence type="ECO:0000256" key="9">
    <source>
        <dbReference type="RuleBase" id="RU366066"/>
    </source>
</evidence>
<feature type="compositionally biased region" description="Basic and acidic residues" evidence="10">
    <location>
        <begin position="707"/>
        <end position="716"/>
    </location>
</feature>
<evidence type="ECO:0000256" key="3">
    <source>
        <dbReference type="ARBA" id="ARBA00022801"/>
    </source>
</evidence>
<feature type="region of interest" description="Disordered" evidence="10">
    <location>
        <begin position="844"/>
        <end position="900"/>
    </location>
</feature>
<dbReference type="InterPro" id="IPR036420">
    <property type="entry name" value="BRCT_dom_sf"/>
</dbReference>
<dbReference type="Pfam" id="PF03031">
    <property type="entry name" value="NIF"/>
    <property type="match status" value="1"/>
</dbReference>
<feature type="domain" description="FCP1 homology" evidence="12">
    <location>
        <begin position="155"/>
        <end position="331"/>
    </location>
</feature>
<feature type="compositionally biased region" description="Basic and acidic residues" evidence="10">
    <location>
        <begin position="866"/>
        <end position="875"/>
    </location>
</feature>
<evidence type="ECO:0000256" key="7">
    <source>
        <dbReference type="ARBA" id="ARBA00047761"/>
    </source>
</evidence>
<comment type="caution">
    <text evidence="13">The sequence shown here is derived from an EMBL/GenBank/DDBJ whole genome shotgun (WGS) entry which is preliminary data.</text>
</comment>
<feature type="compositionally biased region" description="Acidic residues" evidence="10">
    <location>
        <begin position="637"/>
        <end position="647"/>
    </location>
</feature>
<feature type="compositionally biased region" description="Acidic residues" evidence="10">
    <location>
        <begin position="854"/>
        <end position="865"/>
    </location>
</feature>
<evidence type="ECO:0000313" key="14">
    <source>
        <dbReference type="Proteomes" id="UP000324241"/>
    </source>
</evidence>
<evidence type="ECO:0000259" key="11">
    <source>
        <dbReference type="PROSITE" id="PS50172"/>
    </source>
</evidence>
<gene>
    <name evidence="13" type="primary">FCP1</name>
    <name evidence="13" type="ORF">ATNIH1004_007679</name>
</gene>
<dbReference type="CDD" id="cd17729">
    <property type="entry name" value="BRCT_CTDP1"/>
    <property type="match status" value="1"/>
</dbReference>
<dbReference type="EC" id="3.1.3.16" evidence="2 9"/>
<keyword evidence="3 9" id="KW-0378">Hydrolase</keyword>
<proteinExistence type="predicted"/>
<dbReference type="SUPFAM" id="SSF52113">
    <property type="entry name" value="BRCT domain"/>
    <property type="match status" value="1"/>
</dbReference>
<dbReference type="PROSITE" id="PS50172">
    <property type="entry name" value="BRCT"/>
    <property type="match status" value="1"/>
</dbReference>
<dbReference type="InterPro" id="IPR011947">
    <property type="entry name" value="FCP1_euk"/>
</dbReference>
<evidence type="ECO:0000256" key="6">
    <source>
        <dbReference type="ARBA" id="ARBA00040602"/>
    </source>
</evidence>
<reference evidence="13 14" key="1">
    <citation type="submission" date="2019-08" db="EMBL/GenBank/DDBJ databases">
        <title>The genome sequence of a newly discovered highly antifungal drug resistant Aspergillus species, Aspergillus tanneri NIH 1004.</title>
        <authorList>
            <person name="Mounaud S."/>
            <person name="Singh I."/>
            <person name="Joardar V."/>
            <person name="Pakala S."/>
            <person name="Pakala S."/>
            <person name="Venepally P."/>
            <person name="Chung J.K."/>
            <person name="Losada L."/>
            <person name="Nierman W.C."/>
        </authorList>
    </citation>
    <scope>NUCLEOTIDE SEQUENCE [LARGE SCALE GENOMIC DNA]</scope>
    <source>
        <strain evidence="13 14">NIH1004</strain>
    </source>
</reference>
<dbReference type="InterPro" id="IPR036412">
    <property type="entry name" value="HAD-like_sf"/>
</dbReference>
<comment type="catalytic activity">
    <reaction evidence="7 9">
        <text>O-phospho-L-seryl-[protein] + H2O = L-seryl-[protein] + phosphate</text>
        <dbReference type="Rhea" id="RHEA:20629"/>
        <dbReference type="Rhea" id="RHEA-COMP:9863"/>
        <dbReference type="Rhea" id="RHEA-COMP:11604"/>
        <dbReference type="ChEBI" id="CHEBI:15377"/>
        <dbReference type="ChEBI" id="CHEBI:29999"/>
        <dbReference type="ChEBI" id="CHEBI:43474"/>
        <dbReference type="ChEBI" id="CHEBI:83421"/>
        <dbReference type="EC" id="3.1.3.16"/>
    </reaction>
</comment>
<feature type="compositionally biased region" description="Acidic residues" evidence="10">
    <location>
        <begin position="876"/>
        <end position="885"/>
    </location>
</feature>
<dbReference type="Gene3D" id="1.10.287.10">
    <property type="entry name" value="S15/NS1, RNA-binding"/>
    <property type="match status" value="1"/>
</dbReference>
<dbReference type="InterPro" id="IPR004274">
    <property type="entry name" value="FCP1_dom"/>
</dbReference>
<dbReference type="InterPro" id="IPR023214">
    <property type="entry name" value="HAD_sf"/>
</dbReference>
<dbReference type="VEuPathDB" id="FungiDB:EYZ11_000607"/>
<dbReference type="Pfam" id="PF00533">
    <property type="entry name" value="BRCT"/>
    <property type="match status" value="1"/>
</dbReference>
<protein>
    <recommendedName>
        <fullName evidence="6 9">RNA polymerase II subunit A C-terminal domain phosphatase</fullName>
        <ecNumber evidence="2 9">3.1.3.16</ecNumber>
    </recommendedName>
</protein>
<dbReference type="SUPFAM" id="SSF56784">
    <property type="entry name" value="HAD-like"/>
    <property type="match status" value="1"/>
</dbReference>
<evidence type="ECO:0000313" key="13">
    <source>
        <dbReference type="EMBL" id="KAA8646252.1"/>
    </source>
</evidence>
<comment type="subcellular location">
    <subcellularLocation>
        <location evidence="1 9">Nucleus</location>
    </subcellularLocation>
</comment>
<dbReference type="RefSeq" id="XP_033425613.1">
    <property type="nucleotide sequence ID" value="XM_033572298.1"/>
</dbReference>
<evidence type="ECO:0000256" key="1">
    <source>
        <dbReference type="ARBA" id="ARBA00004123"/>
    </source>
</evidence>
<accession>A0A5M9MGZ8</accession>
<dbReference type="NCBIfam" id="TIGR02250">
    <property type="entry name" value="FCP1_euk"/>
    <property type="match status" value="1"/>
</dbReference>
<dbReference type="OrthoDB" id="10249888at2759"/>
<name>A0A5M9MGZ8_9EURO</name>